<dbReference type="InterPro" id="IPR051515">
    <property type="entry name" value="IRG"/>
</dbReference>
<evidence type="ECO:0000256" key="3">
    <source>
        <dbReference type="ARBA" id="ARBA00022801"/>
    </source>
</evidence>
<evidence type="ECO:0000313" key="6">
    <source>
        <dbReference type="Proteomes" id="UP001152795"/>
    </source>
</evidence>
<dbReference type="OrthoDB" id="422720at2759"/>
<dbReference type="AlphaFoldDB" id="A0A7D9JVI6"/>
<keyword evidence="2" id="KW-0547">Nucleotide-binding</keyword>
<dbReference type="InterPro" id="IPR027417">
    <property type="entry name" value="P-loop_NTPase"/>
</dbReference>
<dbReference type="PROSITE" id="PS51716">
    <property type="entry name" value="G_IRG"/>
    <property type="match status" value="1"/>
</dbReference>
<dbReference type="InterPro" id="IPR007743">
    <property type="entry name" value="Immunity-related_GTPase-like"/>
</dbReference>
<comment type="similarity">
    <text evidence="1">Belongs to the TRAFAC class dynamin-like GTPase superfamily. IRG family.</text>
</comment>
<evidence type="ECO:0000313" key="5">
    <source>
        <dbReference type="EMBL" id="CAB4036457.1"/>
    </source>
</evidence>
<proteinExistence type="inferred from homology"/>
<dbReference type="GO" id="GO:0005525">
    <property type="term" value="F:GTP binding"/>
    <property type="evidence" value="ECO:0007669"/>
    <property type="project" value="UniProtKB-KW"/>
</dbReference>
<keyword evidence="3" id="KW-0378">Hydrolase</keyword>
<dbReference type="PANTHER" id="PTHR32341">
    <property type="entry name" value="INTERFERON-INDUCIBLE GTPASE"/>
    <property type="match status" value="1"/>
</dbReference>
<accession>A0A7D9JVI6</accession>
<protein>
    <submittedName>
        <fullName evidence="5">Interferon-inducible GTPase 5-like</fullName>
    </submittedName>
</protein>
<keyword evidence="4" id="KW-0342">GTP-binding</keyword>
<name>A0A7D9JVI6_PARCT</name>
<dbReference type="InterPro" id="IPR030385">
    <property type="entry name" value="G_IRG_dom"/>
</dbReference>
<reference evidence="5" key="1">
    <citation type="submission" date="2020-04" db="EMBL/GenBank/DDBJ databases">
        <authorList>
            <person name="Alioto T."/>
            <person name="Alioto T."/>
            <person name="Gomez Garrido J."/>
        </authorList>
    </citation>
    <scope>NUCLEOTIDE SEQUENCE</scope>
    <source>
        <strain evidence="5">A484AB</strain>
    </source>
</reference>
<sequence>YLADARAYINKNGVSGIGEFLKKKLNEWKNVKIRFGITGDSGTGKSTFINAIRGLKDNEKHAAKVDVIEATREPAEYTYPDNPMITLVDLPGIGTPNYPDLRTYCAKVPLEKYDTFLIFTATRFTQNDLVLAKKVKDIGKSFFLIRTKIDNDLRPLPGKTTIDEDTTLSRIRNKCKDQVKGLMSSEKEIFLIGNYEKEKWDFDRLVKAIGKALPVLQREVLILSVSNLTRGCLNRKAMFLKVRAVAVATISARNGVIPIPGRGAVLDAELIRDTIEDYHRQLGLHDVTSDTFEEFNKYEKVLQIYKFQSDEELLLSLNSESHGLRKVQEVSKYIPILGTIIAGRISFVLMSRYLERCVDELEVVALAVWDDAAKRSTENDSETSTNNSHTH</sequence>
<dbReference type="GO" id="GO:0016787">
    <property type="term" value="F:hydrolase activity"/>
    <property type="evidence" value="ECO:0007669"/>
    <property type="project" value="UniProtKB-KW"/>
</dbReference>
<dbReference type="SUPFAM" id="SSF52540">
    <property type="entry name" value="P-loop containing nucleoside triphosphate hydrolases"/>
    <property type="match status" value="1"/>
</dbReference>
<evidence type="ECO:0000256" key="2">
    <source>
        <dbReference type="ARBA" id="ARBA00022741"/>
    </source>
</evidence>
<evidence type="ECO:0000256" key="1">
    <source>
        <dbReference type="ARBA" id="ARBA00005429"/>
    </source>
</evidence>
<comment type="caution">
    <text evidence="5">The sequence shown here is derived from an EMBL/GenBank/DDBJ whole genome shotgun (WGS) entry which is preliminary data.</text>
</comment>
<dbReference type="GO" id="GO:0016020">
    <property type="term" value="C:membrane"/>
    <property type="evidence" value="ECO:0007669"/>
    <property type="project" value="InterPro"/>
</dbReference>
<keyword evidence="6" id="KW-1185">Reference proteome</keyword>
<dbReference type="Pfam" id="PF05049">
    <property type="entry name" value="IIGP"/>
    <property type="match status" value="1"/>
</dbReference>
<dbReference type="PANTHER" id="PTHR32341:SF10">
    <property type="entry name" value="INTERFERON-INDUCIBLE GTPASE 5"/>
    <property type="match status" value="1"/>
</dbReference>
<dbReference type="Proteomes" id="UP001152795">
    <property type="component" value="Unassembled WGS sequence"/>
</dbReference>
<organism evidence="5 6">
    <name type="scientific">Paramuricea clavata</name>
    <name type="common">Red gorgonian</name>
    <name type="synonym">Violescent sea-whip</name>
    <dbReference type="NCBI Taxonomy" id="317549"/>
    <lineage>
        <taxon>Eukaryota</taxon>
        <taxon>Metazoa</taxon>
        <taxon>Cnidaria</taxon>
        <taxon>Anthozoa</taxon>
        <taxon>Octocorallia</taxon>
        <taxon>Malacalcyonacea</taxon>
        <taxon>Plexauridae</taxon>
        <taxon>Paramuricea</taxon>
    </lineage>
</organism>
<gene>
    <name evidence="5" type="ORF">PACLA_8A048723</name>
</gene>
<feature type="non-terminal residue" evidence="5">
    <location>
        <position position="1"/>
    </location>
</feature>
<dbReference type="FunFam" id="3.40.50.300:FF:000541">
    <property type="entry name" value="Immunity related GTPase M"/>
    <property type="match status" value="1"/>
</dbReference>
<evidence type="ECO:0000256" key="4">
    <source>
        <dbReference type="ARBA" id="ARBA00023134"/>
    </source>
</evidence>
<dbReference type="EMBL" id="CACRXK020022052">
    <property type="protein sequence ID" value="CAB4036457.1"/>
    <property type="molecule type" value="Genomic_DNA"/>
</dbReference>
<dbReference type="Gene3D" id="3.40.50.300">
    <property type="entry name" value="P-loop containing nucleotide triphosphate hydrolases"/>
    <property type="match status" value="1"/>
</dbReference>